<organism evidence="1 2">
    <name type="scientific">Serendipita vermifera MAFF 305830</name>
    <dbReference type="NCBI Taxonomy" id="933852"/>
    <lineage>
        <taxon>Eukaryota</taxon>
        <taxon>Fungi</taxon>
        <taxon>Dikarya</taxon>
        <taxon>Basidiomycota</taxon>
        <taxon>Agaricomycotina</taxon>
        <taxon>Agaricomycetes</taxon>
        <taxon>Sebacinales</taxon>
        <taxon>Serendipitaceae</taxon>
        <taxon>Serendipita</taxon>
    </lineage>
</organism>
<evidence type="ECO:0000313" key="1">
    <source>
        <dbReference type="EMBL" id="KIM25536.1"/>
    </source>
</evidence>
<gene>
    <name evidence="1" type="ORF">M408DRAFT_207940</name>
</gene>
<protein>
    <submittedName>
        <fullName evidence="1">Uncharacterized protein</fullName>
    </submittedName>
</protein>
<evidence type="ECO:0000313" key="2">
    <source>
        <dbReference type="Proteomes" id="UP000054097"/>
    </source>
</evidence>
<sequence>MKKKWLLQALTLMIVETPSLVPPPLAFSLLLPRLITFMASVTTRHSSCPPAAMRLILMVAQTAPNYRKHPTSPPPLLLTIILLSVSCQQTLVSFTQEVPTQQHLVDSTNL</sequence>
<name>A0A0C3B1X8_SERVB</name>
<proteinExistence type="predicted"/>
<keyword evidence="2" id="KW-1185">Reference proteome</keyword>
<dbReference type="AlphaFoldDB" id="A0A0C3B1X8"/>
<reference evidence="2" key="2">
    <citation type="submission" date="2015-01" db="EMBL/GenBank/DDBJ databases">
        <title>Evolutionary Origins and Diversification of the Mycorrhizal Mutualists.</title>
        <authorList>
            <consortium name="DOE Joint Genome Institute"/>
            <consortium name="Mycorrhizal Genomics Consortium"/>
            <person name="Kohler A."/>
            <person name="Kuo A."/>
            <person name="Nagy L.G."/>
            <person name="Floudas D."/>
            <person name="Copeland A."/>
            <person name="Barry K.W."/>
            <person name="Cichocki N."/>
            <person name="Veneault-Fourrey C."/>
            <person name="LaButti K."/>
            <person name="Lindquist E.A."/>
            <person name="Lipzen A."/>
            <person name="Lundell T."/>
            <person name="Morin E."/>
            <person name="Murat C."/>
            <person name="Riley R."/>
            <person name="Ohm R."/>
            <person name="Sun H."/>
            <person name="Tunlid A."/>
            <person name="Henrissat B."/>
            <person name="Grigoriev I.V."/>
            <person name="Hibbett D.S."/>
            <person name="Martin F."/>
        </authorList>
    </citation>
    <scope>NUCLEOTIDE SEQUENCE [LARGE SCALE GENOMIC DNA]</scope>
    <source>
        <strain evidence="2">MAFF 305830</strain>
    </source>
</reference>
<accession>A0A0C3B1X8</accession>
<reference evidence="1 2" key="1">
    <citation type="submission" date="2014-04" db="EMBL/GenBank/DDBJ databases">
        <authorList>
            <consortium name="DOE Joint Genome Institute"/>
            <person name="Kuo A."/>
            <person name="Zuccaro A."/>
            <person name="Kohler A."/>
            <person name="Nagy L.G."/>
            <person name="Floudas D."/>
            <person name="Copeland A."/>
            <person name="Barry K.W."/>
            <person name="Cichocki N."/>
            <person name="Veneault-Fourrey C."/>
            <person name="LaButti K."/>
            <person name="Lindquist E.A."/>
            <person name="Lipzen A."/>
            <person name="Lundell T."/>
            <person name="Morin E."/>
            <person name="Murat C."/>
            <person name="Sun H."/>
            <person name="Tunlid A."/>
            <person name="Henrissat B."/>
            <person name="Grigoriev I.V."/>
            <person name="Hibbett D.S."/>
            <person name="Martin F."/>
            <person name="Nordberg H.P."/>
            <person name="Cantor M.N."/>
            <person name="Hua S.X."/>
        </authorList>
    </citation>
    <scope>NUCLEOTIDE SEQUENCE [LARGE SCALE GENOMIC DNA]</scope>
    <source>
        <strain evidence="1 2">MAFF 305830</strain>
    </source>
</reference>
<dbReference type="HOGENOM" id="CLU_2172631_0_0_1"/>
<dbReference type="Proteomes" id="UP000054097">
    <property type="component" value="Unassembled WGS sequence"/>
</dbReference>
<dbReference type="EMBL" id="KN824313">
    <property type="protein sequence ID" value="KIM25536.1"/>
    <property type="molecule type" value="Genomic_DNA"/>
</dbReference>